<name>A0A1R0X6S1_9BACL</name>
<evidence type="ECO:0000313" key="2">
    <source>
        <dbReference type="Proteomes" id="UP000187465"/>
    </source>
</evidence>
<evidence type="ECO:0000313" key="1">
    <source>
        <dbReference type="EMBL" id="OMD30282.1"/>
    </source>
</evidence>
<protein>
    <submittedName>
        <fullName evidence="1">Uncharacterized protein</fullName>
    </submittedName>
</protein>
<reference evidence="1 2" key="1">
    <citation type="submission" date="2016-10" db="EMBL/GenBank/DDBJ databases">
        <title>Paenibacillus species isolates.</title>
        <authorList>
            <person name="Beno S.M."/>
        </authorList>
    </citation>
    <scope>NUCLEOTIDE SEQUENCE [LARGE SCALE GENOMIC DNA]</scope>
    <source>
        <strain evidence="1 2">FSL H7-0604</strain>
    </source>
</reference>
<dbReference type="KEGG" id="pod:PODO_24860"/>
<accession>A0A1R0X6S1</accession>
<organism evidence="1 2">
    <name type="scientific">Paenibacillus odorifer</name>
    <dbReference type="NCBI Taxonomy" id="189426"/>
    <lineage>
        <taxon>Bacteria</taxon>
        <taxon>Bacillati</taxon>
        <taxon>Bacillota</taxon>
        <taxon>Bacilli</taxon>
        <taxon>Bacillales</taxon>
        <taxon>Paenibacillaceae</taxon>
        <taxon>Paenibacillus</taxon>
    </lineage>
</organism>
<dbReference type="GeneID" id="31573356"/>
<comment type="caution">
    <text evidence="1">The sequence shown here is derived from an EMBL/GenBank/DDBJ whole genome shotgun (WGS) entry which is preliminary data.</text>
</comment>
<dbReference type="AlphaFoldDB" id="A0A1R0X6S1"/>
<sequence length="119" mass="13093">MAIFSTGPIDNSPILGVRPSQLVTVKVVNRDSLNPYNLVIQGFLLNGSRTMYVNETVNLAPNQVLTKNYFADLDAFEFVFTTVEAVEAEVGISVWGKQNSGALVDPHRIVAWEKQAVLI</sequence>
<dbReference type="EMBL" id="MKQP01000026">
    <property type="protein sequence ID" value="OMD30282.1"/>
    <property type="molecule type" value="Genomic_DNA"/>
</dbReference>
<gene>
    <name evidence="1" type="ORF">BJP51_20990</name>
</gene>
<dbReference type="RefSeq" id="WP_036687001.1">
    <property type="nucleotide sequence ID" value="NZ_CP009428.1"/>
</dbReference>
<dbReference type="Proteomes" id="UP000187465">
    <property type="component" value="Unassembled WGS sequence"/>
</dbReference>
<proteinExistence type="predicted"/>